<evidence type="ECO:0008006" key="13">
    <source>
        <dbReference type="Google" id="ProtNLM"/>
    </source>
</evidence>
<evidence type="ECO:0000256" key="8">
    <source>
        <dbReference type="ARBA" id="ARBA00023010"/>
    </source>
</evidence>
<dbReference type="EMBL" id="BMQB01000002">
    <property type="protein sequence ID" value="GGJ86303.1"/>
    <property type="molecule type" value="Genomic_DNA"/>
</dbReference>
<dbReference type="SMART" id="SM01323">
    <property type="entry name" value="YajC"/>
    <property type="match status" value="1"/>
</dbReference>
<evidence type="ECO:0000256" key="5">
    <source>
        <dbReference type="ARBA" id="ARBA00022692"/>
    </source>
</evidence>
<protein>
    <recommendedName>
        <fullName evidence="13">Preprotein translocase subunit YajC</fullName>
    </recommendedName>
</protein>
<dbReference type="InterPro" id="IPR003849">
    <property type="entry name" value="Preprotein_translocase_YajC"/>
</dbReference>
<evidence type="ECO:0000313" key="11">
    <source>
        <dbReference type="EMBL" id="GGJ86303.1"/>
    </source>
</evidence>
<reference evidence="11" key="2">
    <citation type="submission" date="2020-09" db="EMBL/GenBank/DDBJ databases">
        <authorList>
            <person name="Sun Q."/>
            <person name="Ohkuma M."/>
        </authorList>
    </citation>
    <scope>NUCLEOTIDE SEQUENCE</scope>
    <source>
        <strain evidence="11">JCM 3090</strain>
    </source>
</reference>
<evidence type="ECO:0000313" key="12">
    <source>
        <dbReference type="Proteomes" id="UP000649739"/>
    </source>
</evidence>
<keyword evidence="8" id="KW-0811">Translocation</keyword>
<evidence type="ECO:0000256" key="1">
    <source>
        <dbReference type="ARBA" id="ARBA00004162"/>
    </source>
</evidence>
<evidence type="ECO:0000256" key="4">
    <source>
        <dbReference type="ARBA" id="ARBA00022475"/>
    </source>
</evidence>
<keyword evidence="3" id="KW-0813">Transport</keyword>
<dbReference type="AlphaFoldDB" id="A0A8J3B5Z9"/>
<dbReference type="GO" id="GO:0015031">
    <property type="term" value="P:protein transport"/>
    <property type="evidence" value="ECO:0007669"/>
    <property type="project" value="UniProtKB-KW"/>
</dbReference>
<evidence type="ECO:0000256" key="10">
    <source>
        <dbReference type="SAM" id="Phobius"/>
    </source>
</evidence>
<dbReference type="PANTHER" id="PTHR33909:SF1">
    <property type="entry name" value="SEC TRANSLOCON ACCESSORY COMPLEX SUBUNIT YAJC"/>
    <property type="match status" value="1"/>
</dbReference>
<dbReference type="RefSeq" id="WP_229783394.1">
    <property type="nucleotide sequence ID" value="NZ_BMQB01000002.1"/>
</dbReference>
<evidence type="ECO:0000256" key="2">
    <source>
        <dbReference type="ARBA" id="ARBA00006742"/>
    </source>
</evidence>
<accession>A0A8J3B5Z9</accession>
<comment type="subcellular location">
    <subcellularLocation>
        <location evidence="1">Cell membrane</location>
        <topology evidence="1">Single-pass membrane protein</topology>
    </subcellularLocation>
</comment>
<evidence type="ECO:0000256" key="9">
    <source>
        <dbReference type="ARBA" id="ARBA00023136"/>
    </source>
</evidence>
<organism evidence="11 12">
    <name type="scientific">Pilimelia anulata</name>
    <dbReference type="NCBI Taxonomy" id="53371"/>
    <lineage>
        <taxon>Bacteria</taxon>
        <taxon>Bacillati</taxon>
        <taxon>Actinomycetota</taxon>
        <taxon>Actinomycetes</taxon>
        <taxon>Micromonosporales</taxon>
        <taxon>Micromonosporaceae</taxon>
        <taxon>Pilimelia</taxon>
    </lineage>
</organism>
<proteinExistence type="inferred from homology"/>
<comment type="similarity">
    <text evidence="2">Belongs to the YajC family.</text>
</comment>
<evidence type="ECO:0000256" key="3">
    <source>
        <dbReference type="ARBA" id="ARBA00022448"/>
    </source>
</evidence>
<comment type="caution">
    <text evidence="11">The sequence shown here is derived from an EMBL/GenBank/DDBJ whole genome shotgun (WGS) entry which is preliminary data.</text>
</comment>
<name>A0A8J3B5Z9_9ACTN</name>
<keyword evidence="7 10" id="KW-1133">Transmembrane helix</keyword>
<feature type="transmembrane region" description="Helical" evidence="10">
    <location>
        <begin position="12"/>
        <end position="31"/>
    </location>
</feature>
<dbReference type="NCBIfam" id="TIGR00739">
    <property type="entry name" value="yajC"/>
    <property type="match status" value="1"/>
</dbReference>
<dbReference type="GO" id="GO:0005886">
    <property type="term" value="C:plasma membrane"/>
    <property type="evidence" value="ECO:0007669"/>
    <property type="project" value="UniProtKB-SubCell"/>
</dbReference>
<keyword evidence="4" id="KW-1003">Cell membrane</keyword>
<sequence>MLSAAPESGGGGSYLPLLLLVLLFAAMYFMMIRPQQRRRREAERMQSELKPGDEVVTIGGLHATVALVRDDVVELEIAPGVTVRYARPAIAQVVPKKPAEETAAEAVESTD</sequence>
<keyword evidence="12" id="KW-1185">Reference proteome</keyword>
<evidence type="ECO:0000256" key="7">
    <source>
        <dbReference type="ARBA" id="ARBA00022989"/>
    </source>
</evidence>
<keyword evidence="9 10" id="KW-0472">Membrane</keyword>
<dbReference type="Proteomes" id="UP000649739">
    <property type="component" value="Unassembled WGS sequence"/>
</dbReference>
<evidence type="ECO:0000256" key="6">
    <source>
        <dbReference type="ARBA" id="ARBA00022927"/>
    </source>
</evidence>
<keyword evidence="6" id="KW-0653">Protein transport</keyword>
<dbReference type="PANTHER" id="PTHR33909">
    <property type="entry name" value="SEC TRANSLOCON ACCESSORY COMPLEX SUBUNIT YAJC"/>
    <property type="match status" value="1"/>
</dbReference>
<gene>
    <name evidence="11" type="ORF">GCM10010123_14860</name>
</gene>
<reference evidence="11" key="1">
    <citation type="journal article" date="2014" name="Int. J. Syst. Evol. Microbiol.">
        <title>Complete genome sequence of Corynebacterium casei LMG S-19264T (=DSM 44701T), isolated from a smear-ripened cheese.</title>
        <authorList>
            <consortium name="US DOE Joint Genome Institute (JGI-PGF)"/>
            <person name="Walter F."/>
            <person name="Albersmeier A."/>
            <person name="Kalinowski J."/>
            <person name="Ruckert C."/>
        </authorList>
    </citation>
    <scope>NUCLEOTIDE SEQUENCE</scope>
    <source>
        <strain evidence="11">JCM 3090</strain>
    </source>
</reference>
<dbReference type="Pfam" id="PF02699">
    <property type="entry name" value="YajC"/>
    <property type="match status" value="1"/>
</dbReference>
<keyword evidence="5 10" id="KW-0812">Transmembrane</keyword>
<dbReference type="PRINTS" id="PR01853">
    <property type="entry name" value="YAJCTRNLCASE"/>
</dbReference>